<protein>
    <recommendedName>
        <fullName evidence="3">Tyrosinase copper-binding domain-containing protein</fullName>
    </recommendedName>
</protein>
<dbReference type="GO" id="GO:0046872">
    <property type="term" value="F:metal ion binding"/>
    <property type="evidence" value="ECO:0007669"/>
    <property type="project" value="UniProtKB-KW"/>
</dbReference>
<dbReference type="Proteomes" id="UP001177023">
    <property type="component" value="Unassembled WGS sequence"/>
</dbReference>
<evidence type="ECO:0000313" key="5">
    <source>
        <dbReference type="Proteomes" id="UP001177023"/>
    </source>
</evidence>
<dbReference type="InterPro" id="IPR008922">
    <property type="entry name" value="Di-copper_centre_dom_sf"/>
</dbReference>
<proteinExistence type="predicted"/>
<dbReference type="SUPFAM" id="SSF48056">
    <property type="entry name" value="Di-copper centre-containing domain"/>
    <property type="match status" value="1"/>
</dbReference>
<dbReference type="InterPro" id="IPR050316">
    <property type="entry name" value="Tyrosinase/Hemocyanin"/>
</dbReference>
<sequence length="443" mass="51437">MAIGLDGLSLLLIYVIDVDPDKVEQSSFGKHFVPDQDKDPHYPPKWNPEEALYMPCRDRLCVCPYFKGQVKDGECHLPSGHILKRALRKEIRQLRDDERMEFEAAVNRLKRSGEYNRISRVHKYSGVHSGPGFTLWHREFLKRFELVIRREMKPEYGHYLGIPYWDSSMDSLIPDQRHTAMFTVELLGEIDDQNLVRNGPYANWTTMEGREAIERTISHDNEGEFLSRARVDWIIDNPDFRAVLAATMPIRTCPTYAALDDRFLEYSHDYVHFFVGGDMGHSHSSSNDIVFCLHHSMIDNIFELYRQKRQNETQRETVYHENDERCFPPWHNGDMFMPFLQPYTNKDALSNLYTRHMYEFAPRPTCTKEKMDCGSKFLFCHVFEGEPLCVAKVKLGGDCSGFEAPGVPVCYKGHCVRGVCQKMDPQKEAALKKIKAASRMARM</sequence>
<dbReference type="AlphaFoldDB" id="A0AA36G173"/>
<gene>
    <name evidence="4" type="ORF">MSPICULIGERA_LOCUS7922</name>
</gene>
<dbReference type="PRINTS" id="PR00092">
    <property type="entry name" value="TYROSINASE"/>
</dbReference>
<evidence type="ECO:0000259" key="3">
    <source>
        <dbReference type="PROSITE" id="PS00497"/>
    </source>
</evidence>
<organism evidence="4 5">
    <name type="scientific">Mesorhabditis spiculigera</name>
    <dbReference type="NCBI Taxonomy" id="96644"/>
    <lineage>
        <taxon>Eukaryota</taxon>
        <taxon>Metazoa</taxon>
        <taxon>Ecdysozoa</taxon>
        <taxon>Nematoda</taxon>
        <taxon>Chromadorea</taxon>
        <taxon>Rhabditida</taxon>
        <taxon>Rhabditina</taxon>
        <taxon>Rhabditomorpha</taxon>
        <taxon>Rhabditoidea</taxon>
        <taxon>Rhabditidae</taxon>
        <taxon>Mesorhabditinae</taxon>
        <taxon>Mesorhabditis</taxon>
    </lineage>
</organism>
<keyword evidence="2" id="KW-0732">Signal</keyword>
<reference evidence="4" key="1">
    <citation type="submission" date="2023-06" db="EMBL/GenBank/DDBJ databases">
        <authorList>
            <person name="Delattre M."/>
        </authorList>
    </citation>
    <scope>NUCLEOTIDE SEQUENCE</scope>
    <source>
        <strain evidence="4">AF72</strain>
    </source>
</reference>
<feature type="chain" id="PRO_5041420842" description="Tyrosinase copper-binding domain-containing protein" evidence="2">
    <location>
        <begin position="21"/>
        <end position="443"/>
    </location>
</feature>
<dbReference type="GO" id="GO:0016491">
    <property type="term" value="F:oxidoreductase activity"/>
    <property type="evidence" value="ECO:0007669"/>
    <property type="project" value="InterPro"/>
</dbReference>
<comment type="caution">
    <text evidence="4">The sequence shown here is derived from an EMBL/GenBank/DDBJ whole genome shotgun (WGS) entry which is preliminary data.</text>
</comment>
<dbReference type="InterPro" id="IPR002227">
    <property type="entry name" value="Tyrosinase_Cu-bd"/>
</dbReference>
<dbReference type="PANTHER" id="PTHR11474:SF50">
    <property type="entry name" value="TYROSINASE COPPER-BINDING DOMAIN-CONTAINING PROTEIN"/>
    <property type="match status" value="1"/>
</dbReference>
<evidence type="ECO:0000256" key="1">
    <source>
        <dbReference type="ARBA" id="ARBA00022723"/>
    </source>
</evidence>
<accession>A0AA36G173</accession>
<name>A0AA36G173_9BILA</name>
<dbReference type="Gene3D" id="1.10.1280.10">
    <property type="entry name" value="Di-copper center containing domain from catechol oxidase"/>
    <property type="match status" value="1"/>
</dbReference>
<keyword evidence="1" id="KW-0479">Metal-binding</keyword>
<keyword evidence="5" id="KW-1185">Reference proteome</keyword>
<feature type="domain" description="Tyrosinase copper-binding" evidence="3">
    <location>
        <begin position="128"/>
        <end position="145"/>
    </location>
</feature>
<feature type="signal peptide" evidence="2">
    <location>
        <begin position="1"/>
        <end position="20"/>
    </location>
</feature>
<dbReference type="EMBL" id="CATQJA010002029">
    <property type="protein sequence ID" value="CAJ0569442.1"/>
    <property type="molecule type" value="Genomic_DNA"/>
</dbReference>
<evidence type="ECO:0000256" key="2">
    <source>
        <dbReference type="SAM" id="SignalP"/>
    </source>
</evidence>
<evidence type="ECO:0000313" key="4">
    <source>
        <dbReference type="EMBL" id="CAJ0569442.1"/>
    </source>
</evidence>
<dbReference type="Pfam" id="PF00264">
    <property type="entry name" value="Tyrosinase"/>
    <property type="match status" value="1"/>
</dbReference>
<dbReference type="PANTHER" id="PTHR11474">
    <property type="entry name" value="TYROSINASE FAMILY MEMBER"/>
    <property type="match status" value="1"/>
</dbReference>
<feature type="non-terminal residue" evidence="4">
    <location>
        <position position="1"/>
    </location>
</feature>
<dbReference type="PROSITE" id="PS00497">
    <property type="entry name" value="TYROSINASE_1"/>
    <property type="match status" value="1"/>
</dbReference>